<feature type="domain" description="Alpha galactosidase C-terminal" evidence="10">
    <location>
        <begin position="326"/>
        <end position="408"/>
    </location>
</feature>
<dbReference type="InterPro" id="IPR041233">
    <property type="entry name" value="Melibiase_C"/>
</dbReference>
<evidence type="ECO:0000256" key="7">
    <source>
        <dbReference type="ARBA" id="ARBA00023295"/>
    </source>
</evidence>
<dbReference type="eggNOG" id="COG3345">
    <property type="taxonomic scope" value="Bacteria"/>
</dbReference>
<dbReference type="SUPFAM" id="SSF51011">
    <property type="entry name" value="Glycosyl hydrolase domain"/>
    <property type="match status" value="1"/>
</dbReference>
<dbReference type="HOGENOM" id="CLU_013093_2_2_10"/>
<dbReference type="Pfam" id="PF16499">
    <property type="entry name" value="Melibiase_2"/>
    <property type="match status" value="1"/>
</dbReference>
<evidence type="ECO:0000256" key="4">
    <source>
        <dbReference type="ARBA" id="ARBA00022729"/>
    </source>
</evidence>
<dbReference type="GO" id="GO:0016052">
    <property type="term" value="P:carbohydrate catabolic process"/>
    <property type="evidence" value="ECO:0007669"/>
    <property type="project" value="UniProtKB-ARBA"/>
</dbReference>
<keyword evidence="5 8" id="KW-0378">Hydrolase</keyword>
<proteinExistence type="inferred from homology"/>
<organism evidence="11 12">
    <name type="scientific">Phocaeicola plebeius (strain DSM 17135 / JCM 12973 / CCUG 54634 / M2)</name>
    <name type="common">Bacteroides plebeius</name>
    <dbReference type="NCBI Taxonomy" id="484018"/>
    <lineage>
        <taxon>Bacteria</taxon>
        <taxon>Pseudomonadati</taxon>
        <taxon>Bacteroidota</taxon>
        <taxon>Bacteroidia</taxon>
        <taxon>Bacteroidales</taxon>
        <taxon>Bacteroidaceae</taxon>
        <taxon>Phocaeicola</taxon>
    </lineage>
</organism>
<dbReference type="InterPro" id="IPR013780">
    <property type="entry name" value="Glyco_hydro_b"/>
</dbReference>
<gene>
    <name evidence="11" type="ORF">BACPLE_00530</name>
</gene>
<dbReference type="FunFam" id="3.20.20.70:FF:000202">
    <property type="entry name" value="Alpha-galactosidase"/>
    <property type="match status" value="1"/>
</dbReference>
<sequence length="411" mass="46851">MYMKLRETLFGLALLCGCNIHAQMFFGEAKALPDSVFNSLAQTPPMGWNSWNKFGCDVSESLMKEMADAMVESGMKDAGYEYIVIDDCWQVGRDSLGNIIPDPVRFPNGIKALADYIHSKGLKLGIYSCAGSYTCQGRPGSRGYQFQDARQYAAWGVDYLKYDWCSNEGQNARAAYQTMSDAIKLSGRPIVFSICEWGENQPWKWGKGIGHMWRVTPDIRDCYQCKFDWGGVGVLDIIDIMADLYPYAGPGHWNDAEMLEIGNGGMTRDEYMTHFSMWCMLATPLMAGNDLRKMDTETKEILTNKEVIAVNQDKLGQQARRFMDMGEKEIWAKPLANGELAVCFLNRTESVWKLNYDWHKQTIYFADQVNMRKNEYVIRDLWKHQNIGTTKDNTKYEIAPHGALMVRLSIK</sequence>
<dbReference type="InterPro" id="IPR017853">
    <property type="entry name" value="GH"/>
</dbReference>
<evidence type="ECO:0000313" key="12">
    <source>
        <dbReference type="Proteomes" id="UP000003452"/>
    </source>
</evidence>
<reference evidence="11 12" key="1">
    <citation type="submission" date="2008-08" db="EMBL/GenBank/DDBJ databases">
        <title>Draft genome sequence of Bacteroides plebeius (DSM 17135).</title>
        <authorList>
            <person name="Sudarsanam P."/>
            <person name="Ley R."/>
            <person name="Guruge J."/>
            <person name="Turnbaugh P.J."/>
            <person name="Mahowald M."/>
            <person name="Liep D."/>
            <person name="Gordon J."/>
        </authorList>
    </citation>
    <scope>NUCLEOTIDE SEQUENCE [LARGE SCALE GENOMIC DNA]</scope>
    <source>
        <strain evidence="12">DSM 17135 / JCM 12973 / M2</strain>
    </source>
</reference>
<dbReference type="GO" id="GO:0004557">
    <property type="term" value="F:alpha-galactosidase activity"/>
    <property type="evidence" value="ECO:0007669"/>
    <property type="project" value="UniProtKB-EC"/>
</dbReference>
<comment type="caution">
    <text evidence="11">The sequence shown here is derived from an EMBL/GenBank/DDBJ whole genome shotgun (WGS) entry which is preliminary data.</text>
</comment>
<evidence type="ECO:0000256" key="2">
    <source>
        <dbReference type="ARBA" id="ARBA00009743"/>
    </source>
</evidence>
<feature type="signal peptide" evidence="9">
    <location>
        <begin position="1"/>
        <end position="22"/>
    </location>
</feature>
<comment type="catalytic activity">
    <reaction evidence="1 8">
        <text>Hydrolysis of terminal, non-reducing alpha-D-galactose residues in alpha-D-galactosides, including galactose oligosaccharides, galactomannans and galactolipids.</text>
        <dbReference type="EC" id="3.2.1.22"/>
    </reaction>
</comment>
<evidence type="ECO:0000256" key="3">
    <source>
        <dbReference type="ARBA" id="ARBA00012755"/>
    </source>
</evidence>
<dbReference type="SUPFAM" id="SSF51445">
    <property type="entry name" value="(Trans)glycosidases"/>
    <property type="match status" value="1"/>
</dbReference>
<evidence type="ECO:0000256" key="8">
    <source>
        <dbReference type="RuleBase" id="RU361168"/>
    </source>
</evidence>
<keyword evidence="4 9" id="KW-0732">Signal</keyword>
<evidence type="ECO:0000256" key="6">
    <source>
        <dbReference type="ARBA" id="ARBA00023157"/>
    </source>
</evidence>
<dbReference type="Pfam" id="PF17801">
    <property type="entry name" value="Melibiase_C"/>
    <property type="match status" value="1"/>
</dbReference>
<dbReference type="CDD" id="cd14792">
    <property type="entry name" value="GH27"/>
    <property type="match status" value="1"/>
</dbReference>
<dbReference type="PANTHER" id="PTHR11452">
    <property type="entry name" value="ALPHA-GALACTOSIDASE/ALPHA-N-ACETYLGALACTOSAMINIDASE"/>
    <property type="match status" value="1"/>
</dbReference>
<dbReference type="InterPro" id="IPR002241">
    <property type="entry name" value="Glyco_hydro_27"/>
</dbReference>
<evidence type="ECO:0000256" key="1">
    <source>
        <dbReference type="ARBA" id="ARBA00001255"/>
    </source>
</evidence>
<dbReference type="PROSITE" id="PS51257">
    <property type="entry name" value="PROKAR_LIPOPROTEIN"/>
    <property type="match status" value="1"/>
</dbReference>
<dbReference type="Proteomes" id="UP000003452">
    <property type="component" value="Unassembled WGS sequence"/>
</dbReference>
<dbReference type="Gene3D" id="3.20.20.70">
    <property type="entry name" value="Aldolase class I"/>
    <property type="match status" value="1"/>
</dbReference>
<evidence type="ECO:0000313" key="11">
    <source>
        <dbReference type="EMBL" id="EDY97020.1"/>
    </source>
</evidence>
<dbReference type="EMBL" id="ABQC02000005">
    <property type="protein sequence ID" value="EDY97020.1"/>
    <property type="molecule type" value="Genomic_DNA"/>
</dbReference>
<reference evidence="11 12" key="2">
    <citation type="submission" date="2008-08" db="EMBL/GenBank/DDBJ databases">
        <authorList>
            <person name="Fulton L."/>
            <person name="Clifton S."/>
            <person name="Fulton B."/>
            <person name="Xu J."/>
            <person name="Minx P."/>
            <person name="Pepin K.H."/>
            <person name="Johnson M."/>
            <person name="Thiruvilangam P."/>
            <person name="Bhonagiri V."/>
            <person name="Nash W.E."/>
            <person name="Mardis E.R."/>
            <person name="Wilson R.K."/>
        </authorList>
    </citation>
    <scope>NUCLEOTIDE SEQUENCE [LARGE SCALE GENOMIC DNA]</scope>
    <source>
        <strain evidence="12">DSM 17135 / JCM 12973 / M2</strain>
    </source>
</reference>
<dbReference type="PROSITE" id="PS00512">
    <property type="entry name" value="ALPHA_GALACTOSIDASE"/>
    <property type="match status" value="1"/>
</dbReference>
<dbReference type="AlphaFoldDB" id="B5CV04"/>
<comment type="similarity">
    <text evidence="2 8">Belongs to the glycosyl hydrolase 27 family.</text>
</comment>
<keyword evidence="6 8" id="KW-1015">Disulfide bond</keyword>
<evidence type="ECO:0000256" key="5">
    <source>
        <dbReference type="ARBA" id="ARBA00022801"/>
    </source>
</evidence>
<name>B5CV04_PHOPM</name>
<dbReference type="Gene3D" id="2.60.40.1180">
    <property type="entry name" value="Golgi alpha-mannosidase II"/>
    <property type="match status" value="1"/>
</dbReference>
<accession>B5CV04</accession>
<evidence type="ECO:0000256" key="9">
    <source>
        <dbReference type="SAM" id="SignalP"/>
    </source>
</evidence>
<evidence type="ECO:0000259" key="10">
    <source>
        <dbReference type="Pfam" id="PF17801"/>
    </source>
</evidence>
<keyword evidence="7 8" id="KW-0326">Glycosidase</keyword>
<dbReference type="EC" id="3.2.1.22" evidence="3 8"/>
<dbReference type="PRINTS" id="PR00740">
    <property type="entry name" value="GLHYDRLASE27"/>
</dbReference>
<dbReference type="PANTHER" id="PTHR11452:SF75">
    <property type="entry name" value="ALPHA-GALACTOSIDASE MEL1"/>
    <property type="match status" value="1"/>
</dbReference>
<protein>
    <recommendedName>
        <fullName evidence="3 8">Alpha-galactosidase</fullName>
        <ecNumber evidence="3 8">3.2.1.22</ecNumber>
    </recommendedName>
    <alternativeName>
        <fullName evidence="8">Melibiase</fullName>
    </alternativeName>
</protein>
<dbReference type="InterPro" id="IPR013785">
    <property type="entry name" value="Aldolase_TIM"/>
</dbReference>
<feature type="chain" id="PRO_5002830544" description="Alpha-galactosidase" evidence="9">
    <location>
        <begin position="23"/>
        <end position="411"/>
    </location>
</feature>
<dbReference type="InterPro" id="IPR000111">
    <property type="entry name" value="Glyco_hydro_27/36_CS"/>
</dbReference>